<feature type="coiled-coil region" evidence="1">
    <location>
        <begin position="7"/>
        <end position="34"/>
    </location>
</feature>
<proteinExistence type="predicted"/>
<keyword evidence="1" id="KW-0175">Coiled coil</keyword>
<feature type="coiled-coil region" evidence="1">
    <location>
        <begin position="60"/>
        <end position="97"/>
    </location>
</feature>
<accession>A0ABS6G2Z3</accession>
<name>A0ABS6G2Z3_9FIRM</name>
<comment type="caution">
    <text evidence="2">The sequence shown here is derived from an EMBL/GenBank/DDBJ whole genome shotgun (WGS) entry which is preliminary data.</text>
</comment>
<evidence type="ECO:0000313" key="3">
    <source>
        <dbReference type="Proteomes" id="UP000779508"/>
    </source>
</evidence>
<keyword evidence="3" id="KW-1185">Reference proteome</keyword>
<dbReference type="RefSeq" id="WP_216416866.1">
    <property type="nucleotide sequence ID" value="NZ_JAHLQK010000003.1"/>
</dbReference>
<organism evidence="2 3">
    <name type="scientific">Alkaliphilus flagellatus</name>
    <dbReference type="NCBI Taxonomy" id="2841507"/>
    <lineage>
        <taxon>Bacteria</taxon>
        <taxon>Bacillati</taxon>
        <taxon>Bacillota</taxon>
        <taxon>Clostridia</taxon>
        <taxon>Peptostreptococcales</taxon>
        <taxon>Natronincolaceae</taxon>
        <taxon>Alkaliphilus</taxon>
    </lineage>
</organism>
<protein>
    <submittedName>
        <fullName evidence="2">Helix-turn-helix domain-containing protein</fullName>
    </submittedName>
</protein>
<dbReference type="Proteomes" id="UP000779508">
    <property type="component" value="Unassembled WGS sequence"/>
</dbReference>
<gene>
    <name evidence="2" type="ORF">KQI88_09960</name>
</gene>
<evidence type="ECO:0000256" key="1">
    <source>
        <dbReference type="SAM" id="Coils"/>
    </source>
</evidence>
<sequence>MNSINSYQDLCREIEVLEIRIESIEAEIKHLRKLMIQGPKDITAIDYSKESSRNIVHIPLDILIDRVEKLEDKLVIFKEILEEKIQYKEKIEILLKKFDGIQYKVMYLKLKENMSVENIAETLGYSERQIYRILKECST</sequence>
<reference evidence="2 3" key="1">
    <citation type="submission" date="2021-06" db="EMBL/GenBank/DDBJ databases">
        <authorList>
            <person name="Sun Q."/>
            <person name="Li D."/>
        </authorList>
    </citation>
    <scope>NUCLEOTIDE SEQUENCE [LARGE SCALE GENOMIC DNA]</scope>
    <source>
        <strain evidence="2 3">MSJ-5</strain>
    </source>
</reference>
<dbReference type="EMBL" id="JAHLQK010000003">
    <property type="protein sequence ID" value="MBU5676743.1"/>
    <property type="molecule type" value="Genomic_DNA"/>
</dbReference>
<evidence type="ECO:0000313" key="2">
    <source>
        <dbReference type="EMBL" id="MBU5676743.1"/>
    </source>
</evidence>